<evidence type="ECO:0000313" key="2">
    <source>
        <dbReference type="Proteomes" id="UP000235220"/>
    </source>
</evidence>
<feature type="compositionally biased region" description="Polar residues" evidence="1">
    <location>
        <begin position="445"/>
        <end position="468"/>
    </location>
</feature>
<dbReference type="AlphaFoldDB" id="A0A2I4FS73"/>
<feature type="region of interest" description="Disordered" evidence="1">
    <location>
        <begin position="425"/>
        <end position="468"/>
    </location>
</feature>
<feature type="region of interest" description="Disordered" evidence="1">
    <location>
        <begin position="1"/>
        <end position="33"/>
    </location>
</feature>
<dbReference type="InterPro" id="IPR039319">
    <property type="entry name" value="ELF3-like"/>
</dbReference>
<protein>
    <submittedName>
        <fullName evidence="3 4">Protein EARLY FLOWERING 3</fullName>
    </submittedName>
</protein>
<dbReference type="GeneID" id="109001595"/>
<feature type="compositionally biased region" description="Basic and acidic residues" evidence="1">
    <location>
        <begin position="1"/>
        <end position="10"/>
    </location>
</feature>
<dbReference type="RefSeq" id="XP_035539369.1">
    <property type="nucleotide sequence ID" value="XM_035683476.1"/>
</dbReference>
<dbReference type="Proteomes" id="UP000235220">
    <property type="component" value="Chromosome 12"/>
</dbReference>
<dbReference type="KEGG" id="jre:109001595"/>
<dbReference type="GO" id="GO:2000028">
    <property type="term" value="P:regulation of photoperiodism, flowering"/>
    <property type="evidence" value="ECO:0007669"/>
    <property type="project" value="InterPro"/>
</dbReference>
<feature type="compositionally biased region" description="Basic and acidic residues" evidence="1">
    <location>
        <begin position="425"/>
        <end position="440"/>
    </location>
</feature>
<dbReference type="PANTHER" id="PTHR34281:SF2">
    <property type="entry name" value="PROTEIN EARLY FLOWERING 3"/>
    <property type="match status" value="1"/>
</dbReference>
<dbReference type="RefSeq" id="XP_018834496.1">
    <property type="nucleotide sequence ID" value="XM_018978951.2"/>
</dbReference>
<feature type="compositionally biased region" description="Polar residues" evidence="1">
    <location>
        <begin position="601"/>
        <end position="623"/>
    </location>
</feature>
<organism evidence="2 3">
    <name type="scientific">Juglans regia</name>
    <name type="common">English walnut</name>
    <dbReference type="NCBI Taxonomy" id="51240"/>
    <lineage>
        <taxon>Eukaryota</taxon>
        <taxon>Viridiplantae</taxon>
        <taxon>Streptophyta</taxon>
        <taxon>Embryophyta</taxon>
        <taxon>Tracheophyta</taxon>
        <taxon>Spermatophyta</taxon>
        <taxon>Magnoliopsida</taxon>
        <taxon>eudicotyledons</taxon>
        <taxon>Gunneridae</taxon>
        <taxon>Pentapetalae</taxon>
        <taxon>rosids</taxon>
        <taxon>fabids</taxon>
        <taxon>Fagales</taxon>
        <taxon>Juglandaceae</taxon>
        <taxon>Juglans</taxon>
    </lineage>
</organism>
<feature type="region of interest" description="Disordered" evidence="1">
    <location>
        <begin position="601"/>
        <end position="659"/>
    </location>
</feature>
<dbReference type="OrthoDB" id="1939092at2759"/>
<dbReference type="Proteomes" id="UP000235220">
    <property type="component" value="Chromosome 6"/>
</dbReference>
<keyword evidence="2" id="KW-1185">Reference proteome</keyword>
<reference evidence="3 4" key="1">
    <citation type="submission" date="2025-04" db="UniProtKB">
        <authorList>
            <consortium name="RefSeq"/>
        </authorList>
    </citation>
    <scope>IDENTIFICATION</scope>
    <source>
        <tissue evidence="3 4">Leaves</tissue>
    </source>
</reference>
<proteinExistence type="predicted"/>
<gene>
    <name evidence="3" type="primary">LOC109001595</name>
    <name evidence="4" type="synonym">LOC118343966</name>
</gene>
<name>A0A2I4FS73_JUGRE</name>
<dbReference type="STRING" id="51240.A0A2I4FS73"/>
<dbReference type="PANTHER" id="PTHR34281">
    <property type="entry name" value="PROTEIN EARLY FLOWERING 3"/>
    <property type="match status" value="1"/>
</dbReference>
<evidence type="ECO:0000313" key="3">
    <source>
        <dbReference type="RefSeq" id="XP_018834496.1"/>
    </source>
</evidence>
<evidence type="ECO:0000313" key="4">
    <source>
        <dbReference type="RefSeq" id="XP_035539369.1"/>
    </source>
</evidence>
<dbReference type="Gramene" id="Jr12_08210_p1">
    <property type="protein sequence ID" value="cds.Jr12_08210_p1"/>
    <property type="gene ID" value="Jr12_08210"/>
</dbReference>
<sequence>MKRGRDDEKIMGPMFPRLHVNDTEKGGPRAPPRNKMALYERLSIPSQRFNPGVLPLNHTDNTSSPVYPASSSQGNGLERNYNFPLHVPPSIPTHQGEKLPVHRSEGSGLNNSLAQLEQRKKVGDEDDFIVPIFVQSGTGQSHSKTLNSNDREKIASFSPTYYGCSTKHPKDCGKNPKLITSPHINLGQEVRCESEGDPRLRVSSHSVLSATDLSTREKFEGLVKETKAAPDQEYRDFPVTNISSSYDIDASLQQEFRTRSQLVDTGFADSVRDEDDGKVAHPRSITHLGEVNSSPNEPNNGNEYCRDRTNVSLQVGNVDRSDDVSETSMVDSITGFDISPDDVVGIIGQKHFWKARKAIVNQQRVFAVQVFELHRLIKVQQLIAGSPHVLLENGAFLGKPSLKDCPAKKLPSKYVVKPPSYISKCKDNSEKENHKMERSAENAVGKTSVSSAKNGNQPSNCGHFLGNSQPVPVATDNKMGSWSFHQSPGNQWLIPVVSPSEGLIYKPYPGPGFMGTACGGYGPFSPAPLTGNFMNSAYGGVPTHPYHQGIGNLPNTSLVGQTYFPTYGMPVMHPAMPGSGVEQVNQYAGPGLHGQTQVSVGGANSNMQHQSSCNMPNSTNGASPQVGKFQAAKDGELQGSTASSPCERPQGVGTGYTSKGEDALPLFPMASVVPEAAPQLHETDQTARVIKVVPHNPRTATESAARIFQSIQEERKQYDSA</sequence>
<accession>A0A2I4FS73</accession>
<evidence type="ECO:0000256" key="1">
    <source>
        <dbReference type="SAM" id="MobiDB-lite"/>
    </source>
</evidence>
<dbReference type="KEGG" id="jre:118343966"/>